<evidence type="ECO:0000313" key="7">
    <source>
        <dbReference type="Proteomes" id="UP000198504"/>
    </source>
</evidence>
<evidence type="ECO:0000259" key="5">
    <source>
        <dbReference type="PROSITE" id="PS50977"/>
    </source>
</evidence>
<dbReference type="RefSeq" id="WP_170854204.1">
    <property type="nucleotide sequence ID" value="NZ_FOFA01000008.1"/>
</dbReference>
<feature type="DNA-binding region" description="H-T-H motif" evidence="4">
    <location>
        <begin position="17"/>
        <end position="36"/>
    </location>
</feature>
<dbReference type="GO" id="GO:0003677">
    <property type="term" value="F:DNA binding"/>
    <property type="evidence" value="ECO:0007669"/>
    <property type="project" value="UniProtKB-UniRule"/>
</dbReference>
<dbReference type="InterPro" id="IPR054156">
    <property type="entry name" value="YxaF_TetR_C"/>
</dbReference>
<dbReference type="InterPro" id="IPR036271">
    <property type="entry name" value="Tet_transcr_reg_TetR-rel_C_sf"/>
</dbReference>
<dbReference type="AlphaFoldDB" id="A0A1H9L7X6"/>
<keyword evidence="1" id="KW-0805">Transcription regulation</keyword>
<keyword evidence="7" id="KW-1185">Reference proteome</keyword>
<feature type="domain" description="HTH tetR-type" evidence="5">
    <location>
        <begin position="1"/>
        <end position="54"/>
    </location>
</feature>
<evidence type="ECO:0000256" key="3">
    <source>
        <dbReference type="ARBA" id="ARBA00023163"/>
    </source>
</evidence>
<dbReference type="SUPFAM" id="SSF46689">
    <property type="entry name" value="Homeodomain-like"/>
    <property type="match status" value="1"/>
</dbReference>
<dbReference type="InterPro" id="IPR009057">
    <property type="entry name" value="Homeodomain-like_sf"/>
</dbReference>
<dbReference type="STRING" id="1036181.SAMN05421756_108193"/>
<dbReference type="EMBL" id="FOFA01000008">
    <property type="protein sequence ID" value="SER07329.1"/>
    <property type="molecule type" value="Genomic_DNA"/>
</dbReference>
<keyword evidence="3" id="KW-0804">Transcription</keyword>
<evidence type="ECO:0000256" key="1">
    <source>
        <dbReference type="ARBA" id="ARBA00023015"/>
    </source>
</evidence>
<reference evidence="7" key="1">
    <citation type="submission" date="2016-10" db="EMBL/GenBank/DDBJ databases">
        <authorList>
            <person name="Varghese N."/>
            <person name="Submissions S."/>
        </authorList>
    </citation>
    <scope>NUCLEOTIDE SEQUENCE [LARGE SCALE GENOMIC DNA]</scope>
    <source>
        <strain evidence="7">CGMCC 4.6856</strain>
    </source>
</reference>
<gene>
    <name evidence="6" type="ORF">SAMN05421756_108193</name>
</gene>
<dbReference type="Proteomes" id="UP000198504">
    <property type="component" value="Unassembled WGS sequence"/>
</dbReference>
<sequence length="186" mass="19385">MEAAVELFSRQGYEATGVKDIAVAASAPMGSFYFHFPGGKQELCVAALGLGADAFAATLRRTLEIEPVEDALAACPLLLAEALPKSDWADGCPVATTALESVTRAPALRAAAAEAFSRWKDVVGQRLVEAGMTTERAEELASSAIALIEGAEMLARVEADPAPLLHAASTLRTLTRVAMLESAAQA</sequence>
<accession>A0A1H9L7X6</accession>
<evidence type="ECO:0000313" key="6">
    <source>
        <dbReference type="EMBL" id="SER07329.1"/>
    </source>
</evidence>
<name>A0A1H9L7X6_9ACTN</name>
<protein>
    <submittedName>
        <fullName evidence="6">TetR/AcrR family transcriptional regulator, lmrAB and yxaGH operons repressor</fullName>
    </submittedName>
</protein>
<dbReference type="SUPFAM" id="SSF48498">
    <property type="entry name" value="Tetracyclin repressor-like, C-terminal domain"/>
    <property type="match status" value="1"/>
</dbReference>
<evidence type="ECO:0000256" key="4">
    <source>
        <dbReference type="PROSITE-ProRule" id="PRU00335"/>
    </source>
</evidence>
<organism evidence="6 7">
    <name type="scientific">Microlunatus flavus</name>
    <dbReference type="NCBI Taxonomy" id="1036181"/>
    <lineage>
        <taxon>Bacteria</taxon>
        <taxon>Bacillati</taxon>
        <taxon>Actinomycetota</taxon>
        <taxon>Actinomycetes</taxon>
        <taxon>Propionibacteriales</taxon>
        <taxon>Propionibacteriaceae</taxon>
        <taxon>Microlunatus</taxon>
    </lineage>
</organism>
<dbReference type="Pfam" id="PF00440">
    <property type="entry name" value="TetR_N"/>
    <property type="match status" value="1"/>
</dbReference>
<keyword evidence="2 4" id="KW-0238">DNA-binding</keyword>
<dbReference type="Gene3D" id="1.10.357.10">
    <property type="entry name" value="Tetracycline Repressor, domain 2"/>
    <property type="match status" value="1"/>
</dbReference>
<proteinExistence type="predicted"/>
<dbReference type="Pfam" id="PF21993">
    <property type="entry name" value="TetR_C_13_2"/>
    <property type="match status" value="1"/>
</dbReference>
<dbReference type="InterPro" id="IPR001647">
    <property type="entry name" value="HTH_TetR"/>
</dbReference>
<dbReference type="PROSITE" id="PS50977">
    <property type="entry name" value="HTH_TETR_2"/>
    <property type="match status" value="1"/>
</dbReference>
<dbReference type="PANTHER" id="PTHR47506">
    <property type="entry name" value="TRANSCRIPTIONAL REGULATORY PROTEIN"/>
    <property type="match status" value="1"/>
</dbReference>
<dbReference type="PANTHER" id="PTHR47506:SF3">
    <property type="entry name" value="HTH-TYPE TRANSCRIPTIONAL REGULATOR LMRA"/>
    <property type="match status" value="1"/>
</dbReference>
<evidence type="ECO:0000256" key="2">
    <source>
        <dbReference type="ARBA" id="ARBA00023125"/>
    </source>
</evidence>